<organism evidence="1 2">
    <name type="scientific">Prochlorococcus marinus str. GP2</name>
    <dbReference type="NCBI Taxonomy" id="59925"/>
    <lineage>
        <taxon>Bacteria</taxon>
        <taxon>Bacillati</taxon>
        <taxon>Cyanobacteriota</taxon>
        <taxon>Cyanophyceae</taxon>
        <taxon>Synechococcales</taxon>
        <taxon>Prochlorococcaceae</taxon>
        <taxon>Prochlorococcus</taxon>
    </lineage>
</organism>
<evidence type="ECO:0000313" key="1">
    <source>
        <dbReference type="EMBL" id="KGF85485.1"/>
    </source>
</evidence>
<dbReference type="AlphaFoldDB" id="A0A0A1Z7K2"/>
<dbReference type="RefSeq" id="WP_193741644.1">
    <property type="nucleotide sequence ID" value="NZ_CP138934.1"/>
</dbReference>
<sequence>MSGDFETLESNQPKIKYLKPEDNTEWLDKLINNIEEMKNKISKDS</sequence>
<protein>
    <submittedName>
        <fullName evidence="1">Uncharacterized protein</fullName>
    </submittedName>
</protein>
<comment type="caution">
    <text evidence="1">The sequence shown here is derived from an EMBL/GenBank/DDBJ whole genome shotgun (WGS) entry which is preliminary data.</text>
</comment>
<gene>
    <name evidence="1" type="ORF">EU91_1587</name>
</gene>
<reference evidence="2" key="1">
    <citation type="journal article" date="2014" name="Sci. Data">
        <title>Genomes of diverse isolates of the marine cyanobacterium Prochlorococcus.</title>
        <authorList>
            <person name="Biller S."/>
            <person name="Berube P."/>
            <person name="Thompson J."/>
            <person name="Kelly L."/>
            <person name="Roggensack S."/>
            <person name="Awad L."/>
            <person name="Roache-Johnson K."/>
            <person name="Ding H."/>
            <person name="Giovannoni S.J."/>
            <person name="Moore L.R."/>
            <person name="Chisholm S.W."/>
        </authorList>
    </citation>
    <scope>NUCLEOTIDE SEQUENCE [LARGE SCALE GENOMIC DNA]</scope>
    <source>
        <strain evidence="2">GP2</strain>
    </source>
</reference>
<dbReference type="Proteomes" id="UP000030598">
    <property type="component" value="Unassembled WGS sequence"/>
</dbReference>
<dbReference type="EMBL" id="JNAH01000008">
    <property type="protein sequence ID" value="KGF85485.1"/>
    <property type="molecule type" value="Genomic_DNA"/>
</dbReference>
<name>A0A0A1Z7K2_PROMR</name>
<proteinExistence type="predicted"/>
<dbReference type="STRING" id="59925.EU91_1587"/>
<accession>A0A0A1Z7K2</accession>
<evidence type="ECO:0000313" key="2">
    <source>
        <dbReference type="Proteomes" id="UP000030598"/>
    </source>
</evidence>